<dbReference type="OrthoDB" id="9996127at2759"/>
<evidence type="ECO:0000313" key="2">
    <source>
        <dbReference type="Proteomes" id="UP000288716"/>
    </source>
</evidence>
<keyword evidence="2" id="KW-1185">Reference proteome</keyword>
<dbReference type="VEuPathDB" id="VectorBase:LDEU004044"/>
<name>A0A443SKF7_9ACAR</name>
<dbReference type="AlphaFoldDB" id="A0A443SKF7"/>
<dbReference type="EMBL" id="NCKV01001637">
    <property type="protein sequence ID" value="RWS27997.1"/>
    <property type="molecule type" value="Genomic_DNA"/>
</dbReference>
<dbReference type="STRING" id="299467.A0A443SKF7"/>
<accession>A0A443SKF7</accession>
<keyword evidence="1" id="KW-0401">Integrin</keyword>
<comment type="caution">
    <text evidence="1">The sequence shown here is derived from an EMBL/GenBank/DDBJ whole genome shotgun (WGS) entry which is preliminary data.</text>
</comment>
<dbReference type="Pfam" id="PF15907">
    <property type="entry name" value="Itfg2"/>
    <property type="match status" value="1"/>
</dbReference>
<dbReference type="InterPro" id="IPR031793">
    <property type="entry name" value="KICSTOR_ITFG2"/>
</dbReference>
<gene>
    <name evidence="1" type="ORF">B4U80_11026</name>
</gene>
<dbReference type="Proteomes" id="UP000288716">
    <property type="component" value="Unassembled WGS sequence"/>
</dbReference>
<dbReference type="GO" id="GO:0007229">
    <property type="term" value="P:integrin-mediated signaling pathway"/>
    <property type="evidence" value="ECO:0007669"/>
    <property type="project" value="UniProtKB-KW"/>
</dbReference>
<proteinExistence type="predicted"/>
<reference evidence="1 2" key="1">
    <citation type="journal article" date="2018" name="Gigascience">
        <title>Genomes of trombidid mites reveal novel predicted allergens and laterally-transferred genes associated with secondary metabolism.</title>
        <authorList>
            <person name="Dong X."/>
            <person name="Chaisiri K."/>
            <person name="Xia D."/>
            <person name="Armstrong S.D."/>
            <person name="Fang Y."/>
            <person name="Donnelly M.J."/>
            <person name="Kadowaki T."/>
            <person name="McGarry J.W."/>
            <person name="Darby A.C."/>
            <person name="Makepeace B.L."/>
        </authorList>
    </citation>
    <scope>NUCLEOTIDE SEQUENCE [LARGE SCALE GENOMIC DNA]</scope>
    <source>
        <strain evidence="1">UoL-UT</strain>
    </source>
</reference>
<protein>
    <submittedName>
        <fullName evidence="1">Integrin-alpha FG-GAP repeat-containing protein 2-like protein</fullName>
    </submittedName>
</protein>
<dbReference type="GO" id="GO:0032006">
    <property type="term" value="P:regulation of TOR signaling"/>
    <property type="evidence" value="ECO:0007669"/>
    <property type="project" value="TreeGrafter"/>
</dbReference>
<dbReference type="PANTHER" id="PTHR16317:SF1">
    <property type="entry name" value="KICSTOR COMPLEX PROTEIN ITFG2"/>
    <property type="match status" value="1"/>
</dbReference>
<evidence type="ECO:0000313" key="1">
    <source>
        <dbReference type="EMBL" id="RWS27997.1"/>
    </source>
</evidence>
<organism evidence="1 2">
    <name type="scientific">Leptotrombidium deliense</name>
    <dbReference type="NCBI Taxonomy" id="299467"/>
    <lineage>
        <taxon>Eukaryota</taxon>
        <taxon>Metazoa</taxon>
        <taxon>Ecdysozoa</taxon>
        <taxon>Arthropoda</taxon>
        <taxon>Chelicerata</taxon>
        <taxon>Arachnida</taxon>
        <taxon>Acari</taxon>
        <taxon>Acariformes</taxon>
        <taxon>Trombidiformes</taxon>
        <taxon>Prostigmata</taxon>
        <taxon>Anystina</taxon>
        <taxon>Parasitengona</taxon>
        <taxon>Trombiculoidea</taxon>
        <taxon>Trombiculidae</taxon>
        <taxon>Leptotrombidium</taxon>
    </lineage>
</organism>
<dbReference type="PANTHER" id="PTHR16317">
    <property type="entry name" value="INTEGRIN ALPHA REPEAT DOMAIN-CONTAINING"/>
    <property type="match status" value="1"/>
</dbReference>
<sequence>MNEDSDDKISNLTPIYFELDSAKMRNRSISTEVVGGIHGTRKSGESCNCLLAVATIDGTLMLVDDQHILWSLQVDHQVFALAKLDVINDGKEELIACAWDGQTYIVTQDRSTVRFEFEEPVSAFIAGYYSIGSHVSGNNNVPCFVYVTFSNTIHLYFNVKLNSMNPNNLKEIVDEETAQEINKLRKYLSVSESMYTTI</sequence>